<evidence type="ECO:0000256" key="1">
    <source>
        <dbReference type="SAM" id="SignalP"/>
    </source>
</evidence>
<feature type="chain" id="PRO_5043474467" evidence="1">
    <location>
        <begin position="26"/>
        <end position="493"/>
    </location>
</feature>
<comment type="caution">
    <text evidence="2">The sequence shown here is derived from an EMBL/GenBank/DDBJ whole genome shotgun (WGS) entry which is preliminary data.</text>
</comment>
<name>A0AAV9VS80_9PEZI</name>
<organism evidence="2 3">
    <name type="scientific">Arthrobotrys musiformis</name>
    <dbReference type="NCBI Taxonomy" id="47236"/>
    <lineage>
        <taxon>Eukaryota</taxon>
        <taxon>Fungi</taxon>
        <taxon>Dikarya</taxon>
        <taxon>Ascomycota</taxon>
        <taxon>Pezizomycotina</taxon>
        <taxon>Orbiliomycetes</taxon>
        <taxon>Orbiliales</taxon>
        <taxon>Orbiliaceae</taxon>
        <taxon>Arthrobotrys</taxon>
    </lineage>
</organism>
<protein>
    <submittedName>
        <fullName evidence="2">Uncharacterized protein</fullName>
    </submittedName>
</protein>
<evidence type="ECO:0000313" key="2">
    <source>
        <dbReference type="EMBL" id="KAK6496013.1"/>
    </source>
</evidence>
<feature type="signal peptide" evidence="1">
    <location>
        <begin position="1"/>
        <end position="25"/>
    </location>
</feature>
<sequence>MSSLQNYLRLSLIICFLVFFRLSICPDPEEIVSSADLNPQQPTIADISAQPKNLIPITEQQYEKWYLENSQMLSYIALQMEWLQELRVKCPLGPSPSIAGQPGGREYSPRSLSYLIRTLRAALASFQEDMVTMSRPVADLYEVGKLIRETLGWSKNEAPAQSKKIVDVLKRGISQMRAFWEQYYFLEGESRDNWTKLPGEDSSARALFVATTIARPEPAVIQSEAGPDVSILDPGILQIDADSVGKRIKALQAQLRWIKYAANVGHQWVEEAIDRELDNPVYTQVLNREKYDPDHRRGLRNLDFNLVTIFEKAVDWYTCWLQPIQNMVMLLEQLTPLPGTREEEEEMEVPNAHTVQGSPYTYDEGDFIEEEPSPELEGLRREIKIQEDGEQWSIAPIGQDYAEDTVLKEEDDGRVEEEEVKIESSQEQWSNKPIYEDYLEDIVFKEEDDGAAGEGPNEIAKAKNPNVMSLEDVEDVSTQQPTYREEGVIFLGE</sequence>
<dbReference type="EMBL" id="JAVHJL010000011">
    <property type="protein sequence ID" value="KAK6496013.1"/>
    <property type="molecule type" value="Genomic_DNA"/>
</dbReference>
<evidence type="ECO:0000313" key="3">
    <source>
        <dbReference type="Proteomes" id="UP001370758"/>
    </source>
</evidence>
<keyword evidence="1" id="KW-0732">Signal</keyword>
<accession>A0AAV9VS80</accession>
<gene>
    <name evidence="2" type="ORF">TWF481_002041</name>
</gene>
<dbReference type="AlphaFoldDB" id="A0AAV9VS80"/>
<dbReference type="Proteomes" id="UP001370758">
    <property type="component" value="Unassembled WGS sequence"/>
</dbReference>
<proteinExistence type="predicted"/>
<reference evidence="2 3" key="1">
    <citation type="submission" date="2023-08" db="EMBL/GenBank/DDBJ databases">
        <authorList>
            <person name="Palmer J.M."/>
        </authorList>
    </citation>
    <scope>NUCLEOTIDE SEQUENCE [LARGE SCALE GENOMIC DNA]</scope>
    <source>
        <strain evidence="2 3">TWF481</strain>
    </source>
</reference>
<keyword evidence="3" id="KW-1185">Reference proteome</keyword>